<dbReference type="EMBL" id="SIDB01000001">
    <property type="protein sequence ID" value="KAI3438997.1"/>
    <property type="molecule type" value="Genomic_DNA"/>
</dbReference>
<evidence type="ECO:0000256" key="1">
    <source>
        <dbReference type="SAM" id="MobiDB-lite"/>
    </source>
</evidence>
<protein>
    <submittedName>
        <fullName evidence="2">Uncharacterized protein</fullName>
    </submittedName>
</protein>
<feature type="compositionally biased region" description="Basic and acidic residues" evidence="1">
    <location>
        <begin position="291"/>
        <end position="305"/>
    </location>
</feature>
<evidence type="ECO:0000313" key="3">
    <source>
        <dbReference type="Proteomes" id="UP001055712"/>
    </source>
</evidence>
<keyword evidence="3" id="KW-1185">Reference proteome</keyword>
<reference evidence="2" key="2">
    <citation type="submission" date="2020-11" db="EMBL/GenBank/DDBJ databases">
        <authorList>
            <person name="Cecchin M."/>
            <person name="Marcolungo L."/>
            <person name="Rossato M."/>
            <person name="Girolomoni L."/>
            <person name="Cosentino E."/>
            <person name="Cuine S."/>
            <person name="Li-Beisson Y."/>
            <person name="Delledonne M."/>
            <person name="Ballottari M."/>
        </authorList>
    </citation>
    <scope>NUCLEOTIDE SEQUENCE</scope>
    <source>
        <strain evidence="2">211/11P</strain>
        <tissue evidence="2">Whole cell</tissue>
    </source>
</reference>
<dbReference type="OrthoDB" id="515927at2759"/>
<name>A0A9D4Z362_CHLVU</name>
<sequence length="387" mass="40409">MEDGNRWVRNASHVCSFWRSTAHAVLLADTAISRPPLDDFRAIGIPRPLAPAKLAATADTVTTQAAMVVEATASTGVEASSKPRLDAGCAAVIGGSSRRHSARCARPAAAARNLAQSQRAVQQAEAAASPPPQQGAMPPAAASPNVQQAAAATPQGSFQSGMAAGGAAGRPATESDSEGSTRAQLGMRGAQQRRTLKRRARSAGRAGSVGTKPCRQRRQVQQEAQQQEVEQQQEVGQQQEQHAGCSEKAGTSDAAEPPRLRGKRAASNTTVSARPSKRRQPGSQAQLTARQGKEEQEQKQPHGGDEQGQLVEEAIGHKGDSGASILFSAGSDVEVEQRHSPKPGGTNEPGSTPSVLAYPGEARAQQREGSNGAMHGIVEYVKRMVGL</sequence>
<feature type="region of interest" description="Disordered" evidence="1">
    <location>
        <begin position="115"/>
        <end position="375"/>
    </location>
</feature>
<accession>A0A9D4Z362</accession>
<feature type="compositionally biased region" description="Low complexity" evidence="1">
    <location>
        <begin position="115"/>
        <end position="152"/>
    </location>
</feature>
<dbReference type="AlphaFoldDB" id="A0A9D4Z362"/>
<evidence type="ECO:0000313" key="2">
    <source>
        <dbReference type="EMBL" id="KAI3438997.1"/>
    </source>
</evidence>
<feature type="compositionally biased region" description="Low complexity" evidence="1">
    <location>
        <begin position="219"/>
        <end position="241"/>
    </location>
</feature>
<comment type="caution">
    <text evidence="2">The sequence shown here is derived from an EMBL/GenBank/DDBJ whole genome shotgun (WGS) entry which is preliminary data.</text>
</comment>
<gene>
    <name evidence="2" type="ORF">D9Q98_001409</name>
</gene>
<reference evidence="2" key="1">
    <citation type="journal article" date="2019" name="Plant J.">
        <title>Chlorella vulgaris genome assembly and annotation reveals the molecular basis for metabolic acclimation to high light conditions.</title>
        <authorList>
            <person name="Cecchin M."/>
            <person name="Marcolungo L."/>
            <person name="Rossato M."/>
            <person name="Girolomoni L."/>
            <person name="Cosentino E."/>
            <person name="Cuine S."/>
            <person name="Li-Beisson Y."/>
            <person name="Delledonne M."/>
            <person name="Ballottari M."/>
        </authorList>
    </citation>
    <scope>NUCLEOTIDE SEQUENCE</scope>
    <source>
        <strain evidence="2">211/11P</strain>
    </source>
</reference>
<proteinExistence type="predicted"/>
<dbReference type="Proteomes" id="UP001055712">
    <property type="component" value="Unassembled WGS sequence"/>
</dbReference>
<organism evidence="2 3">
    <name type="scientific">Chlorella vulgaris</name>
    <name type="common">Green alga</name>
    <dbReference type="NCBI Taxonomy" id="3077"/>
    <lineage>
        <taxon>Eukaryota</taxon>
        <taxon>Viridiplantae</taxon>
        <taxon>Chlorophyta</taxon>
        <taxon>core chlorophytes</taxon>
        <taxon>Trebouxiophyceae</taxon>
        <taxon>Chlorellales</taxon>
        <taxon>Chlorellaceae</taxon>
        <taxon>Chlorella clade</taxon>
        <taxon>Chlorella</taxon>
    </lineage>
</organism>